<comment type="subcellular location">
    <subcellularLocation>
        <location evidence="8">Cell membrane</location>
        <topology evidence="8">Multi-pass membrane protein</topology>
    </subcellularLocation>
    <subcellularLocation>
        <location evidence="1">Membrane</location>
        <topology evidence="1">Multi-pass membrane protein</topology>
    </subcellularLocation>
</comment>
<comment type="similarity">
    <text evidence="8">Belongs to the MenA family. Type 1 subfamily.</text>
</comment>
<keyword evidence="2 8" id="KW-0474">Menaquinone biosynthesis</keyword>
<keyword evidence="3 8" id="KW-1003">Cell membrane</keyword>
<comment type="caution">
    <text evidence="11">The sequence shown here is derived from an EMBL/GenBank/DDBJ whole genome shotgun (WGS) entry which is preliminary data.</text>
</comment>
<comment type="function">
    <text evidence="8">Conversion of 1,4-dihydroxy-2-naphthoate (DHNA) to demethylmenaquinone (DMK).</text>
</comment>
<evidence type="ECO:0000256" key="4">
    <source>
        <dbReference type="ARBA" id="ARBA00022679"/>
    </source>
</evidence>
<dbReference type="NCBIfam" id="TIGR00751">
    <property type="entry name" value="menA"/>
    <property type="match status" value="1"/>
</dbReference>
<dbReference type="PANTHER" id="PTHR13929:SF0">
    <property type="entry name" value="UBIA PRENYLTRANSFERASE DOMAIN-CONTAINING PROTEIN 1"/>
    <property type="match status" value="1"/>
</dbReference>
<keyword evidence="5 8" id="KW-0812">Transmembrane</keyword>
<dbReference type="PANTHER" id="PTHR13929">
    <property type="entry name" value="1,4-DIHYDROXY-2-NAPHTHOATE OCTAPRENYLTRANSFERASE"/>
    <property type="match status" value="1"/>
</dbReference>
<evidence type="ECO:0000256" key="10">
    <source>
        <dbReference type="SAM" id="MobiDB-lite"/>
    </source>
</evidence>
<name>A0ABP7FC67_9MICO</name>
<keyword evidence="6 8" id="KW-1133">Transmembrane helix</keyword>
<evidence type="ECO:0000256" key="9">
    <source>
        <dbReference type="NCBIfam" id="TIGR00751"/>
    </source>
</evidence>
<feature type="transmembrane region" description="Helical" evidence="8">
    <location>
        <begin position="242"/>
        <end position="261"/>
    </location>
</feature>
<evidence type="ECO:0000256" key="6">
    <source>
        <dbReference type="ARBA" id="ARBA00022989"/>
    </source>
</evidence>
<feature type="transmembrane region" description="Helical" evidence="8">
    <location>
        <begin position="282"/>
        <end position="304"/>
    </location>
</feature>
<dbReference type="Pfam" id="PF01040">
    <property type="entry name" value="UbiA"/>
    <property type="match status" value="1"/>
</dbReference>
<feature type="transmembrane region" description="Helical" evidence="8">
    <location>
        <begin position="83"/>
        <end position="101"/>
    </location>
</feature>
<accession>A0ABP7FC67</accession>
<evidence type="ECO:0000313" key="11">
    <source>
        <dbReference type="EMBL" id="GAA3736107.1"/>
    </source>
</evidence>
<dbReference type="Gene3D" id="1.10.357.140">
    <property type="entry name" value="UbiA prenyltransferase"/>
    <property type="match status" value="1"/>
</dbReference>
<feature type="transmembrane region" description="Helical" evidence="8">
    <location>
        <begin position="184"/>
        <end position="203"/>
    </location>
</feature>
<comment type="pathway">
    <text evidence="8">Quinol/quinone metabolism; menaquinone biosynthesis; menaquinol from 1,4-dihydroxy-2-naphthoate: step 1/2.</text>
</comment>
<proteinExistence type="inferred from homology"/>
<comment type="catalytic activity">
    <reaction evidence="8">
        <text>an all-trans-polyprenyl diphosphate + 1,4-dihydroxy-2-naphthoate + H(+) = a 2-demethylmenaquinol + CO2 + diphosphate</text>
        <dbReference type="Rhea" id="RHEA:26478"/>
        <dbReference type="Rhea" id="RHEA-COMP:9563"/>
        <dbReference type="Rhea" id="RHEA-COMP:9564"/>
        <dbReference type="ChEBI" id="CHEBI:11173"/>
        <dbReference type="ChEBI" id="CHEBI:15378"/>
        <dbReference type="ChEBI" id="CHEBI:16526"/>
        <dbReference type="ChEBI" id="CHEBI:33019"/>
        <dbReference type="ChEBI" id="CHEBI:55437"/>
        <dbReference type="ChEBI" id="CHEBI:58914"/>
        <dbReference type="EC" id="2.5.1.74"/>
    </reaction>
</comment>
<sequence>MARNSNPKQQRLDPAKTPVKGAVREPVKQSSKVKIAETPTYEKKKPVTVKKRKGGRPGGRSPVPVVHPATFGDWVAGARIRTLPLAIAPVALGTAAAYAASGFLDWHWVRALLCLAVALGLQIGVNYANDYSDGVRGADTHRVGPSRLTGSGAAKPRTVLAVALVFFVLAAAAGVTVVVLSGQYWMLAVGAACILAAWFYTGGKHPYGYYGLGEVFVFLFFGLVATAGTTFVQVGTVNLESWVAGTCAGLLACAVLVANNLRDIDQDRVAGKRTLTVLFGSLVSRILFTVFAILPFVGLAFFVLLYENAYLVYFCLLLAVPAAIIVLTAKTPKEFLLALKLTSLTALFFGVGLALAIAF</sequence>
<feature type="transmembrane region" description="Helical" evidence="8">
    <location>
        <begin position="336"/>
        <end position="358"/>
    </location>
</feature>
<evidence type="ECO:0000313" key="12">
    <source>
        <dbReference type="Proteomes" id="UP001501004"/>
    </source>
</evidence>
<dbReference type="InterPro" id="IPR000537">
    <property type="entry name" value="UbiA_prenyltransferase"/>
</dbReference>
<evidence type="ECO:0000256" key="7">
    <source>
        <dbReference type="ARBA" id="ARBA00023136"/>
    </source>
</evidence>
<feature type="compositionally biased region" description="Basic residues" evidence="10">
    <location>
        <begin position="46"/>
        <end position="55"/>
    </location>
</feature>
<dbReference type="InterPro" id="IPR026046">
    <property type="entry name" value="UBIAD1"/>
</dbReference>
<reference evidence="12" key="1">
    <citation type="journal article" date="2019" name="Int. J. Syst. Evol. Microbiol.">
        <title>The Global Catalogue of Microorganisms (GCM) 10K type strain sequencing project: providing services to taxonomists for standard genome sequencing and annotation.</title>
        <authorList>
            <consortium name="The Broad Institute Genomics Platform"/>
            <consortium name="The Broad Institute Genome Sequencing Center for Infectious Disease"/>
            <person name="Wu L."/>
            <person name="Ma J."/>
        </authorList>
    </citation>
    <scope>NUCLEOTIDE SEQUENCE [LARGE SCALE GENOMIC DNA]</scope>
    <source>
        <strain evidence="12">JCM 16949</strain>
    </source>
</reference>
<evidence type="ECO:0000256" key="5">
    <source>
        <dbReference type="ARBA" id="ARBA00022692"/>
    </source>
</evidence>
<dbReference type="EC" id="2.5.1.74" evidence="8 9"/>
<dbReference type="PIRSF" id="PIRSF005355">
    <property type="entry name" value="UBIAD1"/>
    <property type="match status" value="1"/>
</dbReference>
<evidence type="ECO:0000256" key="3">
    <source>
        <dbReference type="ARBA" id="ARBA00022475"/>
    </source>
</evidence>
<organism evidence="11 12">
    <name type="scientific">Leifsonella bigeumensis</name>
    <dbReference type="NCBI Taxonomy" id="433643"/>
    <lineage>
        <taxon>Bacteria</taxon>
        <taxon>Bacillati</taxon>
        <taxon>Actinomycetota</taxon>
        <taxon>Actinomycetes</taxon>
        <taxon>Micrococcales</taxon>
        <taxon>Microbacteriaceae</taxon>
        <taxon>Leifsonella</taxon>
    </lineage>
</organism>
<evidence type="ECO:0000256" key="8">
    <source>
        <dbReference type="HAMAP-Rule" id="MF_01937"/>
    </source>
</evidence>
<dbReference type="HAMAP" id="MF_01937">
    <property type="entry name" value="MenA_1"/>
    <property type="match status" value="1"/>
</dbReference>
<feature type="transmembrane region" description="Helical" evidence="8">
    <location>
        <begin position="310"/>
        <end position="329"/>
    </location>
</feature>
<dbReference type="Proteomes" id="UP001501004">
    <property type="component" value="Unassembled WGS sequence"/>
</dbReference>
<keyword evidence="12" id="KW-1185">Reference proteome</keyword>
<keyword evidence="7 8" id="KW-0472">Membrane</keyword>
<feature type="transmembrane region" description="Helical" evidence="8">
    <location>
        <begin position="215"/>
        <end position="236"/>
    </location>
</feature>
<keyword evidence="4 8" id="KW-0808">Transferase</keyword>
<feature type="transmembrane region" description="Helical" evidence="8">
    <location>
        <begin position="107"/>
        <end position="128"/>
    </location>
</feature>
<evidence type="ECO:0000256" key="2">
    <source>
        <dbReference type="ARBA" id="ARBA00022428"/>
    </source>
</evidence>
<gene>
    <name evidence="8" type="primary">menA</name>
    <name evidence="11" type="ORF">GCM10022239_10050</name>
</gene>
<dbReference type="NCBIfam" id="NF004751">
    <property type="entry name" value="PRK06080.1-3"/>
    <property type="match status" value="1"/>
</dbReference>
<feature type="transmembrane region" description="Helical" evidence="8">
    <location>
        <begin position="159"/>
        <end position="178"/>
    </location>
</feature>
<dbReference type="EMBL" id="BAABAE010000003">
    <property type="protein sequence ID" value="GAA3736107.1"/>
    <property type="molecule type" value="Genomic_DNA"/>
</dbReference>
<dbReference type="CDD" id="cd13962">
    <property type="entry name" value="PT_UbiA_UBIAD1"/>
    <property type="match status" value="1"/>
</dbReference>
<feature type="region of interest" description="Disordered" evidence="10">
    <location>
        <begin position="1"/>
        <end position="63"/>
    </location>
</feature>
<dbReference type="InterPro" id="IPR004657">
    <property type="entry name" value="MenA"/>
</dbReference>
<evidence type="ECO:0000256" key="1">
    <source>
        <dbReference type="ARBA" id="ARBA00004141"/>
    </source>
</evidence>
<dbReference type="InterPro" id="IPR044878">
    <property type="entry name" value="UbiA_sf"/>
</dbReference>
<protein>
    <recommendedName>
        <fullName evidence="8 9">1,4-dihydroxy-2-naphthoate octaprenyltransferase</fullName>
        <shortName evidence="8">DHNA-octaprenyltransferase</shortName>
        <ecNumber evidence="8 9">2.5.1.74</ecNumber>
    </recommendedName>
</protein>